<gene>
    <name evidence="3" type="ORF">FLT43_18630</name>
    <name evidence="2" type="ORF">M5W83_13560</name>
</gene>
<dbReference type="Proteomes" id="UP000315377">
    <property type="component" value="Chromosome"/>
</dbReference>
<dbReference type="Proteomes" id="UP001209276">
    <property type="component" value="Unassembled WGS sequence"/>
</dbReference>
<dbReference type="Pfam" id="PF06013">
    <property type="entry name" value="WXG100"/>
    <property type="match status" value="1"/>
</dbReference>
<evidence type="ECO:0000313" key="2">
    <source>
        <dbReference type="EMBL" id="MCY9608170.1"/>
    </source>
</evidence>
<reference evidence="3 4" key="1">
    <citation type="submission" date="2019-07" db="EMBL/GenBank/DDBJ databases">
        <title>Paenibacillus thiaminolyticus NRRL B-4156.</title>
        <authorList>
            <person name="Hehnly C."/>
            <person name="Zhang L."/>
        </authorList>
    </citation>
    <scope>NUCLEOTIDE SEQUENCE [LARGE SCALE GENOMIC DNA]</scope>
    <source>
        <strain evidence="3 4">NRRL B-4156</strain>
    </source>
</reference>
<proteinExistence type="predicted"/>
<dbReference type="RefSeq" id="WP_087444161.1">
    <property type="nucleotide sequence ID" value="NZ_CABMNB010000039.1"/>
</dbReference>
<keyword evidence="5" id="KW-1185">Reference proteome</keyword>
<evidence type="ECO:0000256" key="1">
    <source>
        <dbReference type="SAM" id="Coils"/>
    </source>
</evidence>
<accession>A0AAP9DW29</accession>
<sequence length="330" mass="36955">MRITIKPEQIDNVANMFHLAYGLSKTQMEGLQKAIKSLESQWMGMEKNRFYSEFQSSQQVFSSFLAKLQEIELELKDIARRFREADGTPAGGIPAIINAVVQAAAGAAFVGSVLGAGAEPGADSAADQFKDWDDDDVEEYRKYEDILKQAKELGDKNLMQEAHDKMNIISLKYSDEVERTDYLGGGGTTKMTRDSVVVNYPLQEGKDKTMISVDRKGNVVSYEQDESKYTYWEQKHTTGAFENFMGSAAKTATSYGVGLLLTRGSKPWVQHASGVGGAFFLDKYIPPVPDAGETRTMIYRTNIETGKIENMVIVTNGQKDIQYRYWKEYN</sequence>
<evidence type="ECO:0000313" key="3">
    <source>
        <dbReference type="EMBL" id="QDM45266.1"/>
    </source>
</evidence>
<name>A0AAP9DW29_PANTH</name>
<dbReference type="SUPFAM" id="SSF140453">
    <property type="entry name" value="EsxAB dimer-like"/>
    <property type="match status" value="1"/>
</dbReference>
<reference evidence="2 5" key="2">
    <citation type="submission" date="2022-05" db="EMBL/GenBank/DDBJ databases">
        <title>Genome Sequencing of Bee-Associated Microbes.</title>
        <authorList>
            <person name="Dunlap C."/>
        </authorList>
    </citation>
    <scope>NUCLEOTIDE SEQUENCE [LARGE SCALE GENOMIC DNA]</scope>
    <source>
        <strain evidence="2 5">NRRL B-14613</strain>
    </source>
</reference>
<dbReference type="AlphaFoldDB" id="A0AAP9DW29"/>
<dbReference type="NCBIfam" id="TIGR03930">
    <property type="entry name" value="WXG100_ESAT6"/>
    <property type="match status" value="1"/>
</dbReference>
<evidence type="ECO:0000313" key="4">
    <source>
        <dbReference type="Proteomes" id="UP000315377"/>
    </source>
</evidence>
<evidence type="ECO:0000313" key="5">
    <source>
        <dbReference type="Proteomes" id="UP001209276"/>
    </source>
</evidence>
<dbReference type="GeneID" id="76997979"/>
<keyword evidence="1" id="KW-0175">Coiled coil</keyword>
<feature type="coiled-coil region" evidence="1">
    <location>
        <begin position="28"/>
        <end position="88"/>
    </location>
</feature>
<dbReference type="EMBL" id="JAMDMM010000024">
    <property type="protein sequence ID" value="MCY9608170.1"/>
    <property type="molecule type" value="Genomic_DNA"/>
</dbReference>
<protein>
    <submittedName>
        <fullName evidence="3">WXG100 family type VII secretion target</fullName>
    </submittedName>
</protein>
<dbReference type="InterPro" id="IPR010310">
    <property type="entry name" value="T7SS_ESAT-6-like"/>
</dbReference>
<dbReference type="InterPro" id="IPR036689">
    <property type="entry name" value="ESAT-6-like_sf"/>
</dbReference>
<dbReference type="Gene3D" id="1.10.287.850">
    <property type="entry name" value="HP0062-like domain"/>
    <property type="match status" value="1"/>
</dbReference>
<dbReference type="EMBL" id="CP041405">
    <property type="protein sequence ID" value="QDM45266.1"/>
    <property type="molecule type" value="Genomic_DNA"/>
</dbReference>
<organism evidence="3 4">
    <name type="scientific">Paenibacillus thiaminolyticus</name>
    <name type="common">Bacillus thiaminolyticus</name>
    <dbReference type="NCBI Taxonomy" id="49283"/>
    <lineage>
        <taxon>Bacteria</taxon>
        <taxon>Bacillati</taxon>
        <taxon>Bacillota</taxon>
        <taxon>Bacilli</taxon>
        <taxon>Bacillales</taxon>
        <taxon>Paenibacillaceae</taxon>
        <taxon>Paenibacillus</taxon>
    </lineage>
</organism>